<feature type="coiled-coil region" evidence="1">
    <location>
        <begin position="2246"/>
        <end position="2273"/>
    </location>
</feature>
<feature type="domain" description="Protein UNC80 central region" evidence="3">
    <location>
        <begin position="919"/>
        <end position="1011"/>
    </location>
</feature>
<dbReference type="Pfam" id="PF20262">
    <property type="entry name" value="UNC80_C"/>
    <property type="match status" value="2"/>
</dbReference>
<reference evidence="5" key="1">
    <citation type="submission" date="2018-04" db="EMBL/GenBank/DDBJ databases">
        <title>Whole genome sequencing of Hypsizygus marmoreus.</title>
        <authorList>
            <person name="Choi I.-G."/>
            <person name="Min B."/>
            <person name="Kim J.-G."/>
            <person name="Kim S."/>
            <person name="Oh Y.-L."/>
            <person name="Kong W.-S."/>
            <person name="Park H."/>
            <person name="Jeong J."/>
            <person name="Song E.-S."/>
        </authorList>
    </citation>
    <scope>NUCLEOTIDE SEQUENCE [LARGE SCALE GENOMIC DNA]</scope>
    <source>
        <strain evidence="5">51987-8</strain>
    </source>
</reference>
<evidence type="ECO:0000256" key="1">
    <source>
        <dbReference type="SAM" id="Coils"/>
    </source>
</evidence>
<name>A0A369KD84_HYPMA</name>
<dbReference type="STRING" id="39966.A0A369KD84"/>
<dbReference type="GO" id="GO:0034703">
    <property type="term" value="C:cation channel complex"/>
    <property type="evidence" value="ECO:0007669"/>
    <property type="project" value="TreeGrafter"/>
</dbReference>
<dbReference type="PANTHER" id="PTHR31781">
    <property type="entry name" value="UNC80"/>
    <property type="match status" value="1"/>
</dbReference>
<feature type="region of interest" description="Disordered" evidence="2">
    <location>
        <begin position="2102"/>
        <end position="2164"/>
    </location>
</feature>
<sequence length="2285" mass="254493">MAPVEPKKNPRRILSFEALKNRTSSHSYDQHNGRATPTKPLALHQISEKGTIGADDAPNDTWTGIDLVESPHLDGDESSSFRVASPPPERRAKPRKPPPLKFTRPTTPDGSSLASPSRARWEHLRQHVLPIPIRPETPPFQLPTGAAQTLPLPRAPTPKPSRLARLGFRQVVEQAREVALDDTRRFAIELEKVCWSIRFTEPHRVKVEATIGSSLHLPFMSNTSLATTGTSSVDNLSIGSHKKHEMRRPQSVQSLTTAYRSIPSVKPLYQTLLHHATPSADGVFPMPSLPLESLVLSTLLIPFLASERSSQSDDERWTSIAAFEVISRTWAPQNEVLGVERYLWCCKAASIPPSSMRTRILSILWGLLIPTETNYAVTTPECFQTLVQGLFTLLPSLRPLSTSVTDQEEVSLLNDMLSKVRSGCCGEIETSFVQEEYNAVPSTKDDSNMLRGAMLLEALARCLEDCSDETRIWLFQNTLEQYWIKHHKGTQFTPLLSAIHARTLSGLSRAVFNLLSVPLDQAAYLLRAQCAAHLLQKRFIPDMDTLGNTVSVESRVYVASIVLELICMDRAKDPTRWGLSLLAQWYREQSVWRSCLDITLREVVSNGTWSNIIFKLSTLIRLLPDDTRKSMIAFVLPLLFDKLVEEPPAYPHVPLTNLLDTIARLYPQIFYKPLFSCAASSKEFTVVNYLCVIVVVAKFLPDFWIRDAEMISVALMSDVGGSMTTADSGRTWPKARLGQCVVMLELIGRIQAARNVKEALSNSDHTFVETVKFVVALESRIGILLDAKEQNAPLLPSQKLLFCMLLREMRLLTRSLKPAPWLTRVVAWYTDFGVDDDVGQDPEEEENQTIGQIQGLYAAAQDGVRSTHQRRSTMLLSKSVEKMHHASKEDGANEKGADLAALFVAKQTLLLSLSKGFVAKVMKLLVAMSTLLTSNDYRRLSPHLWDQIDSDGDSSLTSAVCFLIMQCAEKTPMDILAVMEIDLQSSDERTKLNAVHRISILFNWRFQILSQHVVADRARRPFKLARGPLAFVATDIGSSTYIREDDPDELKDSLPLELRKRLAEIGWDQDDEPVNQEREWIKTPMSLLPTNQLDRLDNPMAGPQPPSPSSTAITSITSLSGNRIDEIGLLRRNSSSGGPVYGVKRRAVFVPSLTLIFPRLASLVFDPSFTVSSAAKHIILDLMRNDPALLSRPVLDLFAGEQKDIQAAILTIKAFLHVQGVLPFTIAHHLFNHIAGFLKYAARHDEDVDALRDFAYAVPLLSQLVSQVSGMSIRDIRRSKMEVFLIPSGSLWFPSSAPPGPMFPRSLGSRSNPFNTLPPDLVSMTMIRVSQNMLFLAMLKRNRQDVQIIRKNMSRLDLPSIDPYDNSPLELSDFVPHKAQKTADNAGLKSLSLMLSRSHLLLVAQVFRSMSRHLSDRNELSVLVDGLNRILLAHGDDIGIVSQVMIALMVASTRFRRLFTSGGGYALFMPAVIKVYAQSELHSGIKLAVEYAVNRFYALHQESFVFQTLDILAHIVALPNFETDRLVKSVYHIFFALRKGVPPSTPDAAGIHNANKLQEREALIVSTAEEKPQTFLSLLRRGDSKGEEHVTIELPEEYESSRLDIDNFVRLLLTVIAHDPTIVRAEQFLRLLRFLAPHLYHASSRARAVLQDGIDALGVVLLKTSSKPRGLDSFTQAQYDIGGETLLENQLLEKSRSASNAMAMRADYLALIVAFTRAGGQLPQPATVRTVELIRTMLKDFPMDTNNVISTFLTDFIRTSLLRDNPPNVKVVVALLQDLTPLISAHAAVSAIVDFSGVFQAIAELAAIPAYANEPLFSQVVVAQICTTGLAACEMAASANLLLSFPCRLSIVALLEQAVFVRGADVISELEKRTPSHDFLAGVILPLVVSLKTESHLDSNGVQAEMWHRNALGRAWVRILSYTMSAFNPRRSLERSRSQDKNRSNETKRSPLPAFIMALQVLKAIVVRAEDEVSSRLPGIWPRLASTLTKTLSEGNAIFATHPSDSSPLASPTPSPRTSVQYDPFQSSISGDLRRTSSHAKAFSSPRIIDYALWSFLELLCIHRNPLVLQMRLFTVEKVVELDHDLRHQENMYFNPHEPRTRRISTSVFSKPRRRLSGMPSPGSSPRLSPSQSFPHDTSFSTLDVNRQPGYNITSSPHDTSGPTIVHLGPISAVSAFGRALSGRRGKGTDAMATTTKIKSLTLVRATYRRIRTVQHCLGYEPLLPMPQHSLEMDSEEDFKTTWTRKEALDAIARETQELLEEFEESDRSLEDEGILVDGAQLGQL</sequence>
<keyword evidence="6" id="KW-1185">Reference proteome</keyword>
<dbReference type="GO" id="GO:0055080">
    <property type="term" value="P:monoatomic cation homeostasis"/>
    <property type="evidence" value="ECO:0007669"/>
    <property type="project" value="TreeGrafter"/>
</dbReference>
<organism evidence="5 6">
    <name type="scientific">Hypsizygus marmoreus</name>
    <name type="common">White beech mushroom</name>
    <name type="synonym">Agaricus marmoreus</name>
    <dbReference type="NCBI Taxonomy" id="39966"/>
    <lineage>
        <taxon>Eukaryota</taxon>
        <taxon>Fungi</taxon>
        <taxon>Dikarya</taxon>
        <taxon>Basidiomycota</taxon>
        <taxon>Agaricomycotina</taxon>
        <taxon>Agaricomycetes</taxon>
        <taxon>Agaricomycetidae</taxon>
        <taxon>Agaricales</taxon>
        <taxon>Tricholomatineae</taxon>
        <taxon>Lyophyllaceae</taxon>
        <taxon>Hypsizygus</taxon>
    </lineage>
</organism>
<keyword evidence="1" id="KW-0175">Coiled coil</keyword>
<accession>A0A369KD84</accession>
<feature type="domain" description="Protein UNC80 C-terminal" evidence="4">
    <location>
        <begin position="1169"/>
        <end position="1278"/>
    </location>
</feature>
<dbReference type="OrthoDB" id="5584001at2759"/>
<dbReference type="InterPro" id="IPR046460">
    <property type="entry name" value="UNC80_C"/>
</dbReference>
<feature type="region of interest" description="Disordered" evidence="2">
    <location>
        <begin position="2000"/>
        <end position="2020"/>
    </location>
</feature>
<dbReference type="SUPFAM" id="SSF48371">
    <property type="entry name" value="ARM repeat"/>
    <property type="match status" value="1"/>
</dbReference>
<feature type="compositionally biased region" description="Polar residues" evidence="2">
    <location>
        <begin position="2132"/>
        <end position="2163"/>
    </location>
</feature>
<feature type="domain" description="Protein UNC80 C-terminal" evidence="4">
    <location>
        <begin position="1366"/>
        <end position="1530"/>
    </location>
</feature>
<dbReference type="GO" id="GO:0005261">
    <property type="term" value="F:monoatomic cation channel activity"/>
    <property type="evidence" value="ECO:0007669"/>
    <property type="project" value="TreeGrafter"/>
</dbReference>
<evidence type="ECO:0000256" key="2">
    <source>
        <dbReference type="SAM" id="MobiDB-lite"/>
    </source>
</evidence>
<evidence type="ECO:0000313" key="6">
    <source>
        <dbReference type="Proteomes" id="UP000076154"/>
    </source>
</evidence>
<dbReference type="InterPro" id="IPR045852">
    <property type="entry name" value="UNC80_central"/>
</dbReference>
<gene>
    <name evidence="5" type="ORF">Hypma_014167</name>
</gene>
<feature type="region of interest" description="Disordered" evidence="2">
    <location>
        <begin position="1"/>
        <end position="118"/>
    </location>
</feature>
<evidence type="ECO:0000313" key="5">
    <source>
        <dbReference type="EMBL" id="RDB29723.1"/>
    </source>
</evidence>
<comment type="caution">
    <text evidence="5">The sequence shown here is derived from an EMBL/GenBank/DDBJ whole genome shotgun (WGS) entry which is preliminary data.</text>
</comment>
<feature type="compositionally biased region" description="Polar residues" evidence="2">
    <location>
        <begin position="2003"/>
        <end position="2020"/>
    </location>
</feature>
<feature type="compositionally biased region" description="Polar residues" evidence="2">
    <location>
        <begin position="104"/>
        <end position="115"/>
    </location>
</feature>
<dbReference type="InterPro" id="IPR016024">
    <property type="entry name" value="ARM-type_fold"/>
</dbReference>
<proteinExistence type="predicted"/>
<dbReference type="Pfam" id="PF19424">
    <property type="entry name" value="UNC80"/>
    <property type="match status" value="1"/>
</dbReference>
<evidence type="ECO:0000259" key="3">
    <source>
        <dbReference type="Pfam" id="PF19424"/>
    </source>
</evidence>
<evidence type="ECO:0000259" key="4">
    <source>
        <dbReference type="Pfam" id="PF20262"/>
    </source>
</evidence>
<dbReference type="EMBL" id="LUEZ02000009">
    <property type="protein sequence ID" value="RDB29723.1"/>
    <property type="molecule type" value="Genomic_DNA"/>
</dbReference>
<feature type="region of interest" description="Disordered" evidence="2">
    <location>
        <begin position="135"/>
        <end position="161"/>
    </location>
</feature>
<protein>
    <submittedName>
        <fullName evidence="5">Uncharacterized protein</fullName>
    </submittedName>
</protein>
<feature type="compositionally biased region" description="Low complexity" evidence="2">
    <location>
        <begin position="2117"/>
        <end position="2131"/>
    </location>
</feature>
<dbReference type="PANTHER" id="PTHR31781:SF1">
    <property type="entry name" value="PROTEIN UNC-80 HOMOLOG"/>
    <property type="match status" value="1"/>
</dbReference>
<dbReference type="Proteomes" id="UP000076154">
    <property type="component" value="Unassembled WGS sequence"/>
</dbReference>
<dbReference type="InParanoid" id="A0A369KD84"/>